<dbReference type="RefSeq" id="WP_014195625.1">
    <property type="nucleotide sequence ID" value="NZ_AYSF01000056.1"/>
</dbReference>
<proteinExistence type="predicted"/>
<reference evidence="2 3" key="1">
    <citation type="journal article" date="2014" name="Genome Announc.">
        <title>Draft Genome Sequence of Geobacillus thermopakistaniensis Strain MAS1.</title>
        <authorList>
            <person name="Siddiqui M.A."/>
            <person name="Rashid N."/>
            <person name="Ayyampalayam S."/>
            <person name="Whitman W.B."/>
        </authorList>
    </citation>
    <scope>NUCLEOTIDE SEQUENCE [LARGE SCALE GENOMIC DNA]</scope>
    <source>
        <strain evidence="2 3">MAS1</strain>
    </source>
</reference>
<sequence length="42" mass="4857">MRKPTRNDSVEQQQKKQQPDKDREKQPGCGDKKLEGPNHPAE</sequence>
<dbReference type="Proteomes" id="UP000018339">
    <property type="component" value="Unassembled WGS sequence"/>
</dbReference>
<dbReference type="AlphaFoldDB" id="A0A7U9P5S2"/>
<accession>A0A7U9P5S2</accession>
<evidence type="ECO:0000313" key="2">
    <source>
        <dbReference type="EMBL" id="ESU71773.1"/>
    </source>
</evidence>
<name>A0A7U9P5S2_GEOTM</name>
<gene>
    <name evidence="2" type="ORF">T260_11905</name>
</gene>
<dbReference type="EMBL" id="AYSF01000056">
    <property type="protein sequence ID" value="ESU71773.1"/>
    <property type="molecule type" value="Genomic_DNA"/>
</dbReference>
<evidence type="ECO:0000256" key="1">
    <source>
        <dbReference type="SAM" id="MobiDB-lite"/>
    </source>
</evidence>
<evidence type="ECO:0000313" key="3">
    <source>
        <dbReference type="Proteomes" id="UP000018339"/>
    </source>
</evidence>
<dbReference type="GeneID" id="93329318"/>
<comment type="caution">
    <text evidence="2">The sequence shown here is derived from an EMBL/GenBank/DDBJ whole genome shotgun (WGS) entry which is preliminary data.</text>
</comment>
<feature type="region of interest" description="Disordered" evidence="1">
    <location>
        <begin position="1"/>
        <end position="42"/>
    </location>
</feature>
<protein>
    <submittedName>
        <fullName evidence="2">Uncharacterized protein</fullName>
    </submittedName>
</protein>
<organism evidence="2 3">
    <name type="scientific">Geobacillus thermopakistaniensis (strain MAS1)</name>
    <dbReference type="NCBI Taxonomy" id="1408282"/>
    <lineage>
        <taxon>Bacteria</taxon>
        <taxon>Bacillati</taxon>
        <taxon>Bacillota</taxon>
        <taxon>Bacilli</taxon>
        <taxon>Bacillales</taxon>
        <taxon>Anoxybacillaceae</taxon>
        <taxon>Geobacillus</taxon>
    </lineage>
</organism>
<keyword evidence="3" id="KW-1185">Reference proteome</keyword>